<proteinExistence type="predicted"/>
<dbReference type="InterPro" id="IPR032821">
    <property type="entry name" value="PKS_assoc"/>
</dbReference>
<dbReference type="InterPro" id="IPR020841">
    <property type="entry name" value="PKS_Beta-ketoAc_synthase_dom"/>
</dbReference>
<evidence type="ECO:0000259" key="9">
    <source>
        <dbReference type="PROSITE" id="PS52004"/>
    </source>
</evidence>
<dbReference type="SUPFAM" id="SSF47336">
    <property type="entry name" value="ACP-like"/>
    <property type="match status" value="1"/>
</dbReference>
<dbReference type="PROSITE" id="PS50075">
    <property type="entry name" value="CARRIER"/>
    <property type="match status" value="1"/>
</dbReference>
<feature type="compositionally biased region" description="Polar residues" evidence="7">
    <location>
        <begin position="28"/>
        <end position="47"/>
    </location>
</feature>
<evidence type="ECO:0000313" key="10">
    <source>
        <dbReference type="EMBL" id="TLS47536.1"/>
    </source>
</evidence>
<dbReference type="Gene3D" id="3.40.47.10">
    <property type="match status" value="1"/>
</dbReference>
<dbReference type="InterPro" id="IPR001227">
    <property type="entry name" value="Ac_transferase_dom_sf"/>
</dbReference>
<dbReference type="InterPro" id="IPR036736">
    <property type="entry name" value="ACP-like_sf"/>
</dbReference>
<dbReference type="SUPFAM" id="SSF53901">
    <property type="entry name" value="Thiolase-like"/>
    <property type="match status" value="1"/>
</dbReference>
<dbReference type="PROSITE" id="PS00606">
    <property type="entry name" value="KS3_1"/>
    <property type="match status" value="1"/>
</dbReference>
<gene>
    <name evidence="10" type="ORF">FE633_03275</name>
</gene>
<feature type="compositionally biased region" description="Low complexity" evidence="7">
    <location>
        <begin position="143"/>
        <end position="158"/>
    </location>
</feature>
<dbReference type="GO" id="GO:0031177">
    <property type="term" value="F:phosphopantetheine binding"/>
    <property type="evidence" value="ECO:0007669"/>
    <property type="project" value="InterPro"/>
</dbReference>
<keyword evidence="2" id="KW-0597">Phosphoprotein</keyword>
<dbReference type="Pfam" id="PF00109">
    <property type="entry name" value="ketoacyl-synt"/>
    <property type="match status" value="1"/>
</dbReference>
<dbReference type="Gene3D" id="1.10.1200.10">
    <property type="entry name" value="ACP-like"/>
    <property type="match status" value="1"/>
</dbReference>
<dbReference type="Gene3D" id="3.30.70.3290">
    <property type="match status" value="1"/>
</dbReference>
<keyword evidence="3" id="KW-0808">Transferase</keyword>
<evidence type="ECO:0000313" key="11">
    <source>
        <dbReference type="Proteomes" id="UP000305906"/>
    </source>
</evidence>
<feature type="region of interest" description="Disordered" evidence="7">
    <location>
        <begin position="1"/>
        <end position="51"/>
    </location>
</feature>
<dbReference type="Pfam" id="PF00550">
    <property type="entry name" value="PP-binding"/>
    <property type="match status" value="1"/>
</dbReference>
<dbReference type="InterPro" id="IPR018201">
    <property type="entry name" value="Ketoacyl_synth_AS"/>
</dbReference>
<keyword evidence="6" id="KW-0012">Acyltransferase</keyword>
<protein>
    <submittedName>
        <fullName evidence="10">Uncharacterized protein</fullName>
    </submittedName>
</protein>
<dbReference type="Pfam" id="PF02801">
    <property type="entry name" value="Ketoacyl-synt_C"/>
    <property type="match status" value="1"/>
</dbReference>
<feature type="domain" description="Ketosynthase family 3 (KS3)" evidence="9">
    <location>
        <begin position="163"/>
        <end position="589"/>
    </location>
</feature>
<accession>A0A5R9FZS7</accession>
<dbReference type="SMART" id="SM00825">
    <property type="entry name" value="PKS_KS"/>
    <property type="match status" value="1"/>
</dbReference>
<dbReference type="GO" id="GO:0004315">
    <property type="term" value="F:3-oxoacyl-[acyl-carrier-protein] synthase activity"/>
    <property type="evidence" value="ECO:0007669"/>
    <property type="project" value="InterPro"/>
</dbReference>
<dbReference type="Pfam" id="PF16197">
    <property type="entry name" value="KAsynt_C_assoc"/>
    <property type="match status" value="1"/>
</dbReference>
<evidence type="ECO:0000256" key="2">
    <source>
        <dbReference type="ARBA" id="ARBA00022553"/>
    </source>
</evidence>
<dbReference type="GO" id="GO:0004312">
    <property type="term" value="F:fatty acid synthase activity"/>
    <property type="evidence" value="ECO:0007669"/>
    <property type="project" value="TreeGrafter"/>
</dbReference>
<dbReference type="EMBL" id="VBZC01000003">
    <property type="protein sequence ID" value="TLS47536.1"/>
    <property type="molecule type" value="Genomic_DNA"/>
</dbReference>
<dbReference type="GO" id="GO:0033068">
    <property type="term" value="P:macrolide biosynthetic process"/>
    <property type="evidence" value="ECO:0007669"/>
    <property type="project" value="UniProtKB-ARBA"/>
</dbReference>
<evidence type="ECO:0000256" key="5">
    <source>
        <dbReference type="ARBA" id="ARBA00023268"/>
    </source>
</evidence>
<name>A0A5R9FZS7_9ACTN</name>
<evidence type="ECO:0000256" key="3">
    <source>
        <dbReference type="ARBA" id="ARBA00022679"/>
    </source>
</evidence>
<keyword evidence="1" id="KW-0596">Phosphopantetheine</keyword>
<keyword evidence="5" id="KW-0511">Multifunctional enzyme</keyword>
<dbReference type="InterPro" id="IPR016035">
    <property type="entry name" value="Acyl_Trfase/lysoPLipase"/>
</dbReference>
<evidence type="ECO:0000256" key="6">
    <source>
        <dbReference type="ARBA" id="ARBA00023315"/>
    </source>
</evidence>
<reference evidence="10 11" key="1">
    <citation type="submission" date="2019-05" db="EMBL/GenBank/DDBJ databases">
        <title>Streptomyces sp. NEAU-C151, a novel actinomycete isolated from soil.</title>
        <authorList>
            <person name="Han L."/>
            <person name="Jiang H."/>
        </authorList>
    </citation>
    <scope>NUCLEOTIDE SEQUENCE [LARGE SCALE GENOMIC DNA]</scope>
    <source>
        <strain evidence="10 11">NEAU-C151</strain>
    </source>
</reference>
<dbReference type="InterPro" id="IPR016039">
    <property type="entry name" value="Thiolase-like"/>
</dbReference>
<feature type="domain" description="Carrier" evidence="8">
    <location>
        <begin position="59"/>
        <end position="139"/>
    </location>
</feature>
<evidence type="ECO:0000259" key="8">
    <source>
        <dbReference type="PROSITE" id="PS50075"/>
    </source>
</evidence>
<sequence length="1003" mass="105718">MSREAAGDTHFQPLGNPSFRSTEHRPYRSSQNSLLPSESTSSQPPENSRQDALERLAELSRDDRLRALEDLVLNVMAQTGKRIRRWDMHRSFRELGVSGGRAMRLRRALADRTGQTVTSSVLLDHPTPQALARHLEASLLRDGGASVGPAGSESGGPAPRDEDETVAVIGMACRYPGGVQGPDDLWRLVDQGTDAITPLPTDRGWDLTALTDTERGSHNTTYSRGGGFLTEPGLFDAEFFGMTDAEAYATDPQQRLLLETSWEVIEHARIDPSSLRATPTGVFVGVAHQSYSAPLDQEPEELQGHSLVGSLGSSLSGRIAYALGLEGPALTIDTACSSALVCVHLAAQSLRSGESSLAIAGGASINSTPGAFAAISRQRGLAPDGRAKSFSAHADGFALSEGVGLILLERLSDARRNGHPVLAVIRGSAVNQDGTSNGMTAPNAPAQERLIRRALADARLRPDQVDVVEAHSPGTEFGDPVEVRALQATYARDRAPERPLLLGTFKSNIGHSLAAAGAAGVMKMVMALRHGRIPRTLHVEEPTTRVDWSSGTIRLLAEPEPWPETGEPRRAAVSSFGITGTNGHVIVESAPQERADETVGLAGAGSPAGDVPAAVAIADMSSPSVPVPGSADASSAPAVPWLLSARTASGLCDQAARLREHVAARPGLSDLDIGCSLATTRARFEHRAVVVAHDRSALLRGLDALAGGGTSPGLHRSCADDPDADASCVLTLDAAGARLVAEEAPRLHQAFPAFGAQLRALCERAGEELGESVDADALLRAPESGAAPADELRAFLSGLALLHLLESWDVRPGSVTAHPDALALAAHVTGALPFADALRIATVRAHRAEGGPDEDHQEAAEHLTKLVAELSPETPWIPLSLTAGQPLTPDDLCNPALWLRSQASEGTPAPGTTLELRGSGTDVTTRLPLLPDAVGTDAPNVEDRAMRRVGGLLTALAQYEAHIGGVDWGAVLAERGARTVDLPTYPFQRRLFWAPFRAAQEQS</sequence>
<dbReference type="FunFam" id="3.40.47.10:FF:000019">
    <property type="entry name" value="Polyketide synthase type I"/>
    <property type="match status" value="1"/>
</dbReference>
<dbReference type="PROSITE" id="PS52004">
    <property type="entry name" value="KS3_2"/>
    <property type="match status" value="1"/>
</dbReference>
<evidence type="ECO:0000256" key="1">
    <source>
        <dbReference type="ARBA" id="ARBA00022450"/>
    </source>
</evidence>
<dbReference type="CDD" id="cd00833">
    <property type="entry name" value="PKS"/>
    <property type="match status" value="1"/>
</dbReference>
<dbReference type="Proteomes" id="UP000305906">
    <property type="component" value="Unassembled WGS sequence"/>
</dbReference>
<dbReference type="InterPro" id="IPR009081">
    <property type="entry name" value="PP-bd_ACP"/>
</dbReference>
<feature type="region of interest" description="Disordered" evidence="7">
    <location>
        <begin position="142"/>
        <end position="162"/>
    </location>
</feature>
<dbReference type="InterPro" id="IPR014031">
    <property type="entry name" value="Ketoacyl_synth_C"/>
</dbReference>
<dbReference type="GO" id="GO:0006633">
    <property type="term" value="P:fatty acid biosynthetic process"/>
    <property type="evidence" value="ECO:0007669"/>
    <property type="project" value="InterPro"/>
</dbReference>
<dbReference type="SMART" id="SM00823">
    <property type="entry name" value="PKS_PP"/>
    <property type="match status" value="1"/>
</dbReference>
<organism evidence="10 11">
    <name type="scientific">Streptomyces montanus</name>
    <dbReference type="NCBI Taxonomy" id="2580423"/>
    <lineage>
        <taxon>Bacteria</taxon>
        <taxon>Bacillati</taxon>
        <taxon>Actinomycetota</taxon>
        <taxon>Actinomycetes</taxon>
        <taxon>Kitasatosporales</taxon>
        <taxon>Streptomycetaceae</taxon>
        <taxon>Streptomyces</taxon>
    </lineage>
</organism>
<evidence type="ECO:0000256" key="7">
    <source>
        <dbReference type="SAM" id="MobiDB-lite"/>
    </source>
</evidence>
<comment type="caution">
    <text evidence="10">The sequence shown here is derived from an EMBL/GenBank/DDBJ whole genome shotgun (WGS) entry which is preliminary data.</text>
</comment>
<dbReference type="AlphaFoldDB" id="A0A5R9FZS7"/>
<keyword evidence="4" id="KW-0045">Antibiotic biosynthesis</keyword>
<dbReference type="PANTHER" id="PTHR43775:SF51">
    <property type="entry name" value="INACTIVE PHENOLPHTHIOCEROL SYNTHESIS POLYKETIDE SYNTHASE TYPE I PKS1-RELATED"/>
    <property type="match status" value="1"/>
</dbReference>
<dbReference type="PANTHER" id="PTHR43775">
    <property type="entry name" value="FATTY ACID SYNTHASE"/>
    <property type="match status" value="1"/>
</dbReference>
<evidence type="ECO:0000256" key="4">
    <source>
        <dbReference type="ARBA" id="ARBA00023194"/>
    </source>
</evidence>
<dbReference type="InterPro" id="IPR020806">
    <property type="entry name" value="PKS_PP-bd"/>
</dbReference>
<dbReference type="InterPro" id="IPR050091">
    <property type="entry name" value="PKS_NRPS_Biosynth_Enz"/>
</dbReference>
<dbReference type="SUPFAM" id="SSF52151">
    <property type="entry name" value="FabD/lysophospholipase-like"/>
    <property type="match status" value="1"/>
</dbReference>
<dbReference type="Gene3D" id="3.40.366.10">
    <property type="entry name" value="Malonyl-Coenzyme A Acyl Carrier Protein, domain 2"/>
    <property type="match status" value="1"/>
</dbReference>
<keyword evidence="11" id="KW-1185">Reference proteome</keyword>
<dbReference type="InterPro" id="IPR014030">
    <property type="entry name" value="Ketoacyl_synth_N"/>
</dbReference>